<evidence type="ECO:0000313" key="6">
    <source>
        <dbReference type="Proteomes" id="UP000216225"/>
    </source>
</evidence>
<evidence type="ECO:0000256" key="1">
    <source>
        <dbReference type="ARBA" id="ARBA00023122"/>
    </source>
</evidence>
<feature type="transmembrane region" description="Helical" evidence="3">
    <location>
        <begin position="160"/>
        <end position="180"/>
    </location>
</feature>
<evidence type="ECO:0000259" key="4">
    <source>
        <dbReference type="PROSITE" id="PS51371"/>
    </source>
</evidence>
<gene>
    <name evidence="5" type="ORF">CE154_006425</name>
</gene>
<keyword evidence="3" id="KW-0812">Transmembrane</keyword>
<protein>
    <submittedName>
        <fullName evidence="5">HPP family protein</fullName>
    </submittedName>
</protein>
<accession>A0A3R7IJF0</accession>
<evidence type="ECO:0000256" key="2">
    <source>
        <dbReference type="PROSITE-ProRule" id="PRU00703"/>
    </source>
</evidence>
<dbReference type="InterPro" id="IPR051257">
    <property type="entry name" value="Diverse_CBS-Domain"/>
</dbReference>
<dbReference type="PROSITE" id="PS51371">
    <property type="entry name" value="CBS"/>
    <property type="match status" value="2"/>
</dbReference>
<keyword evidence="3" id="KW-0472">Membrane</keyword>
<name>A0A3R7IJF0_9BURK</name>
<comment type="caution">
    <text evidence="5">The sequence shown here is derived from an EMBL/GenBank/DDBJ whole genome shotgun (WGS) entry which is preliminary data.</text>
</comment>
<dbReference type="AlphaFoldDB" id="A0A3R7IJF0"/>
<reference evidence="5 6" key="1">
    <citation type="submission" date="2018-09" db="EMBL/GenBank/DDBJ databases">
        <title>Genome comparison of Alicycliphilus sp. BQ1, a polyurethanolytic bacterium, with its closest phylogenetic relatives Alicycliphilus denitrificans BC and K601, unable to attack polyurethane.</title>
        <authorList>
            <person name="Loza-Tavera H."/>
            <person name="Lozano L."/>
            <person name="Cevallos M."/>
            <person name="Maya-Lucas O."/>
            <person name="Garcia-Mena J."/>
            <person name="Hernandez J."/>
        </authorList>
    </citation>
    <scope>NUCLEOTIDE SEQUENCE [LARGE SCALE GENOMIC DNA]</scope>
    <source>
        <strain evidence="5 6">BQ1</strain>
    </source>
</reference>
<dbReference type="CDD" id="cd04600">
    <property type="entry name" value="CBS_pair_HPP_assoc"/>
    <property type="match status" value="1"/>
</dbReference>
<evidence type="ECO:0000256" key="3">
    <source>
        <dbReference type="SAM" id="Phobius"/>
    </source>
</evidence>
<keyword evidence="3" id="KW-1133">Transmembrane helix</keyword>
<feature type="transmembrane region" description="Helical" evidence="3">
    <location>
        <begin position="122"/>
        <end position="140"/>
    </location>
</feature>
<proteinExistence type="predicted"/>
<dbReference type="EMBL" id="NKDB02000001">
    <property type="protein sequence ID" value="RKJ99894.1"/>
    <property type="molecule type" value="Genomic_DNA"/>
</dbReference>
<dbReference type="InterPro" id="IPR058581">
    <property type="entry name" value="TM_HPP"/>
</dbReference>
<dbReference type="SUPFAM" id="SSF54631">
    <property type="entry name" value="CBS-domain pair"/>
    <property type="match status" value="1"/>
</dbReference>
<feature type="domain" description="CBS" evidence="4">
    <location>
        <begin position="335"/>
        <end position="392"/>
    </location>
</feature>
<sequence length="392" mass="41933">MLTTPNPSPGPHEAKVPGPLTRRALAWLRLFMPARVRINQRERLRMVSGIVLSVAAVAVFAHWFGAASPMPWMMASLGSSAVLIISLPSSPLAQPWPVLAGSALSYLVGVACAALVPNLPLACGLGVGLAVMLMLALRCLHPPGGAMALFAVLHPQEATVMAVVPVSFNVLVLVLAGMAFNHLTGRGYPHAQLRKLTEPKDSDSGAFTSADLDAALSHYNQVLDVSRDDLEGLLHLAGKAAFQRTLGGLRCRQIMSMPVHAVAADTPLQEAWALMRKHAIKALPVVDAQRVVVGIVTMADFMRLANLEVHEGMGQRLRSLIMGRPKRPDQVQGLMSSPVLQVQADRHVMDLVPLFSEAGHHHIPVVDEARQLVGIITQSDLVKALAAAVTRS</sequence>
<dbReference type="SMART" id="SM00116">
    <property type="entry name" value="CBS"/>
    <property type="match status" value="2"/>
</dbReference>
<dbReference type="Pfam" id="PF00571">
    <property type="entry name" value="CBS"/>
    <property type="match status" value="2"/>
</dbReference>
<dbReference type="InterPro" id="IPR046342">
    <property type="entry name" value="CBS_dom_sf"/>
</dbReference>
<dbReference type="Proteomes" id="UP000216225">
    <property type="component" value="Unassembled WGS sequence"/>
</dbReference>
<dbReference type="Gene3D" id="3.10.580.10">
    <property type="entry name" value="CBS-domain"/>
    <property type="match status" value="1"/>
</dbReference>
<keyword evidence="1 2" id="KW-0129">CBS domain</keyword>
<feature type="transmembrane region" description="Helical" evidence="3">
    <location>
        <begin position="44"/>
        <end position="64"/>
    </location>
</feature>
<dbReference type="PANTHER" id="PTHR43080">
    <property type="entry name" value="CBS DOMAIN-CONTAINING PROTEIN CBSX3, MITOCHONDRIAL"/>
    <property type="match status" value="1"/>
</dbReference>
<dbReference type="PANTHER" id="PTHR43080:SF29">
    <property type="entry name" value="OS02G0818000 PROTEIN"/>
    <property type="match status" value="1"/>
</dbReference>
<dbReference type="Pfam" id="PF04982">
    <property type="entry name" value="TM_HPP"/>
    <property type="match status" value="1"/>
</dbReference>
<organism evidence="5 6">
    <name type="scientific">Alicycliphilus denitrificans</name>
    <dbReference type="NCBI Taxonomy" id="179636"/>
    <lineage>
        <taxon>Bacteria</taxon>
        <taxon>Pseudomonadati</taxon>
        <taxon>Pseudomonadota</taxon>
        <taxon>Betaproteobacteria</taxon>
        <taxon>Burkholderiales</taxon>
        <taxon>Comamonadaceae</taxon>
        <taxon>Alicycliphilus</taxon>
    </lineage>
</organism>
<dbReference type="InterPro" id="IPR000644">
    <property type="entry name" value="CBS_dom"/>
</dbReference>
<evidence type="ECO:0000313" key="5">
    <source>
        <dbReference type="EMBL" id="RKJ99894.1"/>
    </source>
</evidence>
<feature type="domain" description="CBS" evidence="4">
    <location>
        <begin position="255"/>
        <end position="312"/>
    </location>
</feature>